<dbReference type="AlphaFoldDB" id="A0A857LSE2"/>
<evidence type="ECO:0000256" key="1">
    <source>
        <dbReference type="SAM" id="SignalP"/>
    </source>
</evidence>
<feature type="signal peptide" evidence="1">
    <location>
        <begin position="1"/>
        <end position="26"/>
    </location>
</feature>
<accession>A0A857LSE2</accession>
<reference evidence="2" key="1">
    <citation type="journal article" date="2021" name="Nat. Microbiol.">
        <title>Cocultivation of an ultrasmall environmental parasitic bacterium with lytic ability against bacteria associated with wastewater foams.</title>
        <authorList>
            <person name="Batinovic S."/>
            <person name="Rose J.J.A."/>
            <person name="Ratcliffe J."/>
            <person name="Seviour R.J."/>
            <person name="Petrovski S."/>
        </authorList>
    </citation>
    <scope>NUCLEOTIDE SEQUENCE</scope>
    <source>
        <strain evidence="2">CON44</strain>
    </source>
</reference>
<dbReference type="EMBL" id="CP045810">
    <property type="protein sequence ID" value="QHN41617.1"/>
    <property type="molecule type" value="Genomic_DNA"/>
</dbReference>
<evidence type="ECO:0000313" key="2">
    <source>
        <dbReference type="EMBL" id="QHN41617.1"/>
    </source>
</evidence>
<proteinExistence type="predicted"/>
<name>A0A857LSE2_9ACTN</name>
<protein>
    <submittedName>
        <fullName evidence="2">Uncharacterized protein</fullName>
    </submittedName>
</protein>
<gene>
    <name evidence="2" type="ORF">GII30_22835</name>
</gene>
<sequence>MAKHGVRKWIAGALVGAAAMSGVAVGAGSAEAKIDQGRYKMQQFVYGVIPTPVANARVIGSTLFYDYWGVGPWNLYSQKIKPTRSGGMASFLTTHPASQWYSRIEFRKTRYGYKGTMYSTGSVAMGDMILRKVR</sequence>
<feature type="chain" id="PRO_5038423958" evidence="1">
    <location>
        <begin position="27"/>
        <end position="134"/>
    </location>
</feature>
<dbReference type="RefSeq" id="WP_005190720.1">
    <property type="nucleotide sequence ID" value="NZ_CP045804.1"/>
</dbReference>
<keyword evidence="1" id="KW-0732">Signal</keyword>
<organism evidence="2">
    <name type="scientific">Gordonia amarae</name>
    <dbReference type="NCBI Taxonomy" id="36821"/>
    <lineage>
        <taxon>Bacteria</taxon>
        <taxon>Bacillati</taxon>
        <taxon>Actinomycetota</taxon>
        <taxon>Actinomycetes</taxon>
        <taxon>Mycobacteriales</taxon>
        <taxon>Gordoniaceae</taxon>
        <taxon>Gordonia</taxon>
    </lineage>
</organism>